<keyword evidence="2" id="KW-0472">Membrane</keyword>
<accession>A0A2W4UGU4</accession>
<evidence type="ECO:0000256" key="2">
    <source>
        <dbReference type="SAM" id="Phobius"/>
    </source>
</evidence>
<feature type="transmembrane region" description="Helical" evidence="2">
    <location>
        <begin position="6"/>
        <end position="27"/>
    </location>
</feature>
<evidence type="ECO:0000256" key="1">
    <source>
        <dbReference type="SAM" id="Coils"/>
    </source>
</evidence>
<dbReference type="EMBL" id="QBMC01000033">
    <property type="protein sequence ID" value="PZO20173.1"/>
    <property type="molecule type" value="Genomic_DNA"/>
</dbReference>
<protein>
    <submittedName>
        <fullName evidence="3">Uncharacterized protein</fullName>
    </submittedName>
</protein>
<feature type="coiled-coil region" evidence="1">
    <location>
        <begin position="32"/>
        <end position="59"/>
    </location>
</feature>
<sequence>MESPALIIGLFIGLTIGVLAATIVYWLMQQRVEKLTSALQNNQRRLQQLENEHEIRLRSATDQLQADYERQLAEKIEYYQDDQIIQSGLKEVEFETRLEVIEHAYNRELGLSPRDDQYSPGYVLLDNPE</sequence>
<gene>
    <name evidence="3" type="ORF">DCF25_07085</name>
</gene>
<organism evidence="3 4">
    <name type="scientific">Leptolyngbya foveolarum</name>
    <dbReference type="NCBI Taxonomy" id="47253"/>
    <lineage>
        <taxon>Bacteria</taxon>
        <taxon>Bacillati</taxon>
        <taxon>Cyanobacteriota</taxon>
        <taxon>Cyanophyceae</taxon>
        <taxon>Leptolyngbyales</taxon>
        <taxon>Leptolyngbyaceae</taxon>
        <taxon>Leptolyngbya group</taxon>
        <taxon>Leptolyngbya</taxon>
    </lineage>
</organism>
<keyword evidence="1" id="KW-0175">Coiled coil</keyword>
<keyword evidence="2" id="KW-1133">Transmembrane helix</keyword>
<name>A0A2W4UGU4_9CYAN</name>
<reference evidence="3 4" key="2">
    <citation type="submission" date="2018-06" db="EMBL/GenBank/DDBJ databases">
        <title>Metagenomic assembly of (sub)arctic Cyanobacteria and their associated microbiome from non-axenic cultures.</title>
        <authorList>
            <person name="Baurain D."/>
        </authorList>
    </citation>
    <scope>NUCLEOTIDE SEQUENCE [LARGE SCALE GENOMIC DNA]</scope>
    <source>
        <strain evidence="3">ULC129bin1</strain>
    </source>
</reference>
<proteinExistence type="predicted"/>
<reference evidence="4" key="1">
    <citation type="submission" date="2018-04" db="EMBL/GenBank/DDBJ databases">
        <authorList>
            <person name="Cornet L."/>
        </authorList>
    </citation>
    <scope>NUCLEOTIDE SEQUENCE [LARGE SCALE GENOMIC DNA]</scope>
</reference>
<dbReference type="AlphaFoldDB" id="A0A2W4UGU4"/>
<dbReference type="Proteomes" id="UP000249354">
    <property type="component" value="Unassembled WGS sequence"/>
</dbReference>
<comment type="caution">
    <text evidence="3">The sequence shown here is derived from an EMBL/GenBank/DDBJ whole genome shotgun (WGS) entry which is preliminary data.</text>
</comment>
<keyword evidence="2" id="KW-0812">Transmembrane</keyword>
<evidence type="ECO:0000313" key="3">
    <source>
        <dbReference type="EMBL" id="PZO20173.1"/>
    </source>
</evidence>
<evidence type="ECO:0000313" key="4">
    <source>
        <dbReference type="Proteomes" id="UP000249354"/>
    </source>
</evidence>